<evidence type="ECO:0000256" key="3">
    <source>
        <dbReference type="ARBA" id="ARBA00010525"/>
    </source>
</evidence>
<evidence type="ECO:0000256" key="6">
    <source>
        <dbReference type="ARBA" id="ARBA00022692"/>
    </source>
</evidence>
<comment type="catalytic activity">
    <reaction evidence="2 15">
        <text>a 1,2-diacyl-sn-glycero-3-phosphocholine + H2O = a 1-acyl-sn-glycero-3-phosphocholine + a fatty acid + H(+)</text>
        <dbReference type="Rhea" id="RHEA:15801"/>
        <dbReference type="ChEBI" id="CHEBI:15377"/>
        <dbReference type="ChEBI" id="CHEBI:15378"/>
        <dbReference type="ChEBI" id="CHEBI:28868"/>
        <dbReference type="ChEBI" id="CHEBI:57643"/>
        <dbReference type="ChEBI" id="CHEBI:58168"/>
        <dbReference type="EC" id="3.1.1.4"/>
    </reaction>
</comment>
<organism evidence="17 18">
    <name type="scientific">Pseudaquabacterium inlustre</name>
    <dbReference type="NCBI Taxonomy" id="2984192"/>
    <lineage>
        <taxon>Bacteria</taxon>
        <taxon>Pseudomonadati</taxon>
        <taxon>Pseudomonadota</taxon>
        <taxon>Betaproteobacteria</taxon>
        <taxon>Burkholderiales</taxon>
        <taxon>Sphaerotilaceae</taxon>
        <taxon>Pseudaquabacterium</taxon>
    </lineage>
</organism>
<keyword evidence="8 15" id="KW-0732">Signal</keyword>
<keyword evidence="9 15" id="KW-0378">Hydrolase</keyword>
<feature type="chain" id="PRO_5045013938" description="Phospholipase A1" evidence="15">
    <location>
        <begin position="28"/>
        <end position="353"/>
    </location>
</feature>
<evidence type="ECO:0000256" key="16">
    <source>
        <dbReference type="SAM" id="MobiDB-lite"/>
    </source>
</evidence>
<dbReference type="SUPFAM" id="SSF56931">
    <property type="entry name" value="Outer membrane phospholipase A (OMPLA)"/>
    <property type="match status" value="1"/>
</dbReference>
<evidence type="ECO:0000256" key="5">
    <source>
        <dbReference type="ARBA" id="ARBA00022452"/>
    </source>
</evidence>
<dbReference type="RefSeq" id="WP_341412391.1">
    <property type="nucleotide sequence ID" value="NZ_JBBUTH010000010.1"/>
</dbReference>
<dbReference type="PANTHER" id="PTHR40457:SF1">
    <property type="entry name" value="PHOSPHOLIPASE A1"/>
    <property type="match status" value="1"/>
</dbReference>
<keyword evidence="13" id="KW-0472">Membrane</keyword>
<evidence type="ECO:0000256" key="9">
    <source>
        <dbReference type="ARBA" id="ARBA00022801"/>
    </source>
</evidence>
<dbReference type="InterPro" id="IPR036541">
    <property type="entry name" value="PLipase_A1_sf"/>
</dbReference>
<reference evidence="17 18" key="1">
    <citation type="submission" date="2024-04" db="EMBL/GenBank/DDBJ databases">
        <title>Novel species of the genus Ideonella isolated from streams.</title>
        <authorList>
            <person name="Lu H."/>
        </authorList>
    </citation>
    <scope>NUCLEOTIDE SEQUENCE [LARGE SCALE GENOMIC DNA]</scope>
    <source>
        <strain evidence="17 18">DXS22W</strain>
    </source>
</reference>
<keyword evidence="7 15" id="KW-0479">Metal-binding</keyword>
<evidence type="ECO:0000256" key="13">
    <source>
        <dbReference type="ARBA" id="ARBA00023136"/>
    </source>
</evidence>
<evidence type="ECO:0000256" key="12">
    <source>
        <dbReference type="ARBA" id="ARBA00023098"/>
    </source>
</evidence>
<dbReference type="EMBL" id="JBBUTH010000010">
    <property type="protein sequence ID" value="MEK8052668.1"/>
    <property type="molecule type" value="Genomic_DNA"/>
</dbReference>
<keyword evidence="5" id="KW-1134">Transmembrane beta strand</keyword>
<dbReference type="Pfam" id="PF02253">
    <property type="entry name" value="PLA1"/>
    <property type="match status" value="1"/>
</dbReference>
<comment type="similarity">
    <text evidence="3 15">Belongs to the phospholipase A1 family.</text>
</comment>
<name>A0ABU9CM15_9BURK</name>
<dbReference type="EC" id="3.1.1.4" evidence="15"/>
<dbReference type="PRINTS" id="PR01486">
    <property type="entry name" value="PHPHLIPASEA1"/>
</dbReference>
<comment type="catalytic activity">
    <reaction evidence="1 15">
        <text>a 1,2-diacyl-sn-glycero-3-phosphocholine + H2O = a 2-acyl-sn-glycero-3-phosphocholine + a fatty acid + H(+)</text>
        <dbReference type="Rhea" id="RHEA:18689"/>
        <dbReference type="ChEBI" id="CHEBI:15377"/>
        <dbReference type="ChEBI" id="CHEBI:15378"/>
        <dbReference type="ChEBI" id="CHEBI:28868"/>
        <dbReference type="ChEBI" id="CHEBI:57643"/>
        <dbReference type="ChEBI" id="CHEBI:57875"/>
        <dbReference type="EC" id="3.1.1.32"/>
    </reaction>
</comment>
<evidence type="ECO:0000313" key="18">
    <source>
        <dbReference type="Proteomes" id="UP001365405"/>
    </source>
</evidence>
<evidence type="ECO:0000256" key="10">
    <source>
        <dbReference type="ARBA" id="ARBA00022837"/>
    </source>
</evidence>
<keyword evidence="18" id="KW-1185">Reference proteome</keyword>
<feature type="compositionally biased region" description="Low complexity" evidence="16">
    <location>
        <begin position="62"/>
        <end position="73"/>
    </location>
</feature>
<evidence type="ECO:0000256" key="15">
    <source>
        <dbReference type="RuleBase" id="RU366027"/>
    </source>
</evidence>
<proteinExistence type="inferred from homology"/>
<comment type="subunit">
    <text evidence="4 15">Homodimer; dimerization is reversible, and the dimeric form is the active one.</text>
</comment>
<keyword evidence="14 15" id="KW-0998">Cell outer membrane</keyword>
<dbReference type="InterPro" id="IPR003187">
    <property type="entry name" value="PLipase_A1"/>
</dbReference>
<gene>
    <name evidence="17" type="ORF">AACH10_20630</name>
</gene>
<sequence length="353" mass="38450">MHRTPPRRAAAVLATLVLCGLAAPLLAQPTATPCTTLVDDAARLACYDRLHGRTPAAPPASPSTHSSAAAAPTPTAPAPVNRHSGSLLAERWELDGPSGAAFAPRAYHPVYLLPATWTVGVNRRPSSPSDGHSVTDDQPLKSVEAKYQISLKARLGHRVLGTPISLWGGYTQSSRWQVYNGAISRPFRETDYEPEVIAVLPLRAEVMGWTLRMASLALNHQSNGRSLPLSRSWNRVIGQLGFERGPWVAELRPWLRIPERAADDDNPDIQDHVGRAELRLGHYGGEHALTLQLRHSLRSGARSHGSAQIDWVFPLDGVLHGYLQAFTGHGESLVDYNRHQTKLGLGVTIAGWR</sequence>
<protein>
    <recommendedName>
        <fullName evidence="15">Phospholipase A1</fullName>
        <ecNumber evidence="15">3.1.1.32</ecNumber>
        <ecNumber evidence="15">3.1.1.4</ecNumber>
    </recommendedName>
    <alternativeName>
        <fullName evidence="15">Phosphatidylcholine 1-acylhydrolase</fullName>
    </alternativeName>
</protein>
<evidence type="ECO:0000256" key="1">
    <source>
        <dbReference type="ARBA" id="ARBA00000111"/>
    </source>
</evidence>
<feature type="signal peptide" evidence="15">
    <location>
        <begin position="1"/>
        <end position="27"/>
    </location>
</feature>
<evidence type="ECO:0000256" key="7">
    <source>
        <dbReference type="ARBA" id="ARBA00022723"/>
    </source>
</evidence>
<dbReference type="Proteomes" id="UP001365405">
    <property type="component" value="Unassembled WGS sequence"/>
</dbReference>
<dbReference type="CDD" id="cd00541">
    <property type="entry name" value="OMPLA"/>
    <property type="match status" value="1"/>
</dbReference>
<comment type="cofactor">
    <cofactor evidence="15">
        <name>Ca(2+)</name>
        <dbReference type="ChEBI" id="CHEBI:29108"/>
    </cofactor>
    <text evidence="15">Binds 1 Ca(2+) ion per monomer. In the dimeric form the Ca(2+) is bound by different amino acids with binding of each Ca(2+) shared with ligands coming from each monomer. The Ca(2+) ion may have a role in catalysis.</text>
</comment>
<keyword evidence="6" id="KW-0812">Transmembrane</keyword>
<dbReference type="PANTHER" id="PTHR40457">
    <property type="entry name" value="PHOSPHOLIPASE A1"/>
    <property type="match status" value="1"/>
</dbReference>
<evidence type="ECO:0000256" key="11">
    <source>
        <dbReference type="ARBA" id="ARBA00022963"/>
    </source>
</evidence>
<dbReference type="EC" id="3.1.1.32" evidence="15"/>
<comment type="subcellular location">
    <subcellularLocation>
        <location evidence="15">Cell outer membrane</location>
        <topology evidence="15">Multi-pass membrane protein</topology>
    </subcellularLocation>
    <text evidence="15">One of the very few enzymes located there.</text>
</comment>
<evidence type="ECO:0000256" key="2">
    <source>
        <dbReference type="ARBA" id="ARBA00001604"/>
    </source>
</evidence>
<dbReference type="Gene3D" id="2.40.230.10">
    <property type="entry name" value="Phospholipase A1"/>
    <property type="match status" value="1"/>
</dbReference>
<evidence type="ECO:0000256" key="14">
    <source>
        <dbReference type="ARBA" id="ARBA00023237"/>
    </source>
</evidence>
<feature type="region of interest" description="Disordered" evidence="16">
    <location>
        <begin position="55"/>
        <end position="82"/>
    </location>
</feature>
<evidence type="ECO:0000313" key="17">
    <source>
        <dbReference type="EMBL" id="MEK8052668.1"/>
    </source>
</evidence>
<keyword evidence="12 15" id="KW-0443">Lipid metabolism</keyword>
<evidence type="ECO:0000256" key="8">
    <source>
        <dbReference type="ARBA" id="ARBA00022729"/>
    </source>
</evidence>
<evidence type="ECO:0000256" key="4">
    <source>
        <dbReference type="ARBA" id="ARBA00011702"/>
    </source>
</evidence>
<accession>A0ABU9CM15</accession>
<comment type="function">
    <text evidence="15">Hydrolysis of phosphatidylcholine with phospholipase A2 (EC 3.1.1.4) and phospholipase A1 (EC 3.1.1.32) activities.</text>
</comment>
<keyword evidence="10 15" id="KW-0106">Calcium</keyword>
<comment type="caution">
    <text evidence="17">The sequence shown here is derived from an EMBL/GenBank/DDBJ whole genome shotgun (WGS) entry which is preliminary data.</text>
</comment>
<keyword evidence="11 15" id="KW-0442">Lipid degradation</keyword>